<name>A0A501W443_9BACT</name>
<keyword evidence="2" id="KW-1185">Reference proteome</keyword>
<evidence type="ECO:0000313" key="1">
    <source>
        <dbReference type="EMBL" id="TPE44693.1"/>
    </source>
</evidence>
<dbReference type="RefSeq" id="WP_140620728.1">
    <property type="nucleotide sequence ID" value="NZ_VFRQ01000003.1"/>
</dbReference>
<sequence length="115" mass="13187">MFTVHPKSSQAYVRYFYFPASKERPAEVIEVLNSPSETIVVPTREEDLELEAFFERPLSDREAAVYQSDETWKLFASWEELLQDHQGVGLGKEAIEQLTAFRNSPNYTLQGELAA</sequence>
<dbReference type="OrthoDB" id="853298at2"/>
<dbReference type="AlphaFoldDB" id="A0A501W443"/>
<comment type="caution">
    <text evidence="1">The sequence shown here is derived from an EMBL/GenBank/DDBJ whole genome shotgun (WGS) entry which is preliminary data.</text>
</comment>
<reference evidence="1 2" key="1">
    <citation type="submission" date="2019-06" db="EMBL/GenBank/DDBJ databases">
        <title>A novel bacterium of genus Pontibacter, isolated from marine sediment.</title>
        <authorList>
            <person name="Huang H."/>
            <person name="Mo K."/>
            <person name="Hu Y."/>
        </authorList>
    </citation>
    <scope>NUCLEOTIDE SEQUENCE [LARGE SCALE GENOMIC DNA]</scope>
    <source>
        <strain evidence="1 2">HB172049</strain>
    </source>
</reference>
<dbReference type="EMBL" id="VFRQ01000003">
    <property type="protein sequence ID" value="TPE44693.1"/>
    <property type="molecule type" value="Genomic_DNA"/>
</dbReference>
<protein>
    <submittedName>
        <fullName evidence="1">Uncharacterized protein</fullName>
    </submittedName>
</protein>
<dbReference type="Proteomes" id="UP000316727">
    <property type="component" value="Unassembled WGS sequence"/>
</dbReference>
<evidence type="ECO:0000313" key="2">
    <source>
        <dbReference type="Proteomes" id="UP000316727"/>
    </source>
</evidence>
<gene>
    <name evidence="1" type="ORF">FJM65_06600</name>
</gene>
<accession>A0A501W443</accession>
<proteinExistence type="predicted"/>
<organism evidence="1 2">
    <name type="scientific">Pontibacter mangrovi</name>
    <dbReference type="NCBI Taxonomy" id="2589816"/>
    <lineage>
        <taxon>Bacteria</taxon>
        <taxon>Pseudomonadati</taxon>
        <taxon>Bacteroidota</taxon>
        <taxon>Cytophagia</taxon>
        <taxon>Cytophagales</taxon>
        <taxon>Hymenobacteraceae</taxon>
        <taxon>Pontibacter</taxon>
    </lineage>
</organism>